<sequence length="275" mass="30952">MHMKPFCVFVAGCTLLLCSLANAEPFQNPAIQTLPLKDSATGHDYELFIRLPDSYDATNDKTHPVIYIADALWHLEVLSGAVGYLIDDAILVGVSWQQGIPVQQSRMRDYMPNEYAGTDYKHPTGKADHHLAFIRNDVFRTVEEKYNADPNQRTYFGYSVSGTFGSYILLTQPETFQNYIIGSPATLFQGHFIHEYEPFWGSFPSTLKANVFVSVGSDEEAEYIQHATSLVQFLKSKAQHSAQIEFTVLASQDHSSAFPLSAVQSLYWLKDILNH</sequence>
<organism evidence="4 5">
    <name type="scientific">Fluctibacter halophilus</name>
    <dbReference type="NCBI Taxonomy" id="226011"/>
    <lineage>
        <taxon>Bacteria</taxon>
        <taxon>Pseudomonadati</taxon>
        <taxon>Pseudomonadota</taxon>
        <taxon>Gammaproteobacteria</taxon>
        <taxon>Alteromonadales</taxon>
        <taxon>Alteromonadaceae</taxon>
        <taxon>Fluctibacter</taxon>
    </lineage>
</organism>
<dbReference type="EMBL" id="JAJEWP010000003">
    <property type="protein sequence ID" value="MCC2617132.1"/>
    <property type="molecule type" value="Genomic_DNA"/>
</dbReference>
<protein>
    <submittedName>
        <fullName evidence="4">Alpha/beta hydrolase</fullName>
    </submittedName>
</protein>
<reference evidence="4 5" key="1">
    <citation type="submission" date="2021-10" db="EMBL/GenBank/DDBJ databases">
        <title>Draft genome of Aestuariibacter halophilus JC2043.</title>
        <authorList>
            <person name="Emsley S.A."/>
            <person name="Pfannmuller K.M."/>
            <person name="Ushijima B."/>
            <person name="Saw J.H."/>
            <person name="Videau P."/>
        </authorList>
    </citation>
    <scope>NUCLEOTIDE SEQUENCE [LARGE SCALE GENOMIC DNA]</scope>
    <source>
        <strain evidence="4 5">JC2043</strain>
    </source>
</reference>
<dbReference type="Gene3D" id="3.40.50.1820">
    <property type="entry name" value="alpha/beta hydrolase"/>
    <property type="match status" value="1"/>
</dbReference>
<evidence type="ECO:0000256" key="1">
    <source>
        <dbReference type="ARBA" id="ARBA00005622"/>
    </source>
</evidence>
<dbReference type="Pfam" id="PF00756">
    <property type="entry name" value="Esterase"/>
    <property type="match status" value="1"/>
</dbReference>
<name>A0ABS8G995_9ALTE</name>
<keyword evidence="3" id="KW-0732">Signal</keyword>
<feature type="chain" id="PRO_5046348213" evidence="3">
    <location>
        <begin position="24"/>
        <end position="275"/>
    </location>
</feature>
<keyword evidence="5" id="KW-1185">Reference proteome</keyword>
<evidence type="ECO:0000256" key="2">
    <source>
        <dbReference type="ARBA" id="ARBA00022801"/>
    </source>
</evidence>
<dbReference type="PANTHER" id="PTHR40841">
    <property type="entry name" value="SIDEROPHORE TRIACETYLFUSARININE C ESTERASE"/>
    <property type="match status" value="1"/>
</dbReference>
<keyword evidence="2 4" id="KW-0378">Hydrolase</keyword>
<dbReference type="PANTHER" id="PTHR40841:SF2">
    <property type="entry name" value="SIDEROPHORE-DEGRADING ESTERASE (EUROFUNG)"/>
    <property type="match status" value="1"/>
</dbReference>
<dbReference type="InterPro" id="IPR000801">
    <property type="entry name" value="Esterase-like"/>
</dbReference>
<evidence type="ECO:0000313" key="4">
    <source>
        <dbReference type="EMBL" id="MCC2617132.1"/>
    </source>
</evidence>
<comment type="caution">
    <text evidence="4">The sequence shown here is derived from an EMBL/GenBank/DDBJ whole genome shotgun (WGS) entry which is preliminary data.</text>
</comment>
<dbReference type="InterPro" id="IPR052558">
    <property type="entry name" value="Siderophore_Hydrolase_D"/>
</dbReference>
<gene>
    <name evidence="4" type="ORF">LJ739_12840</name>
</gene>
<dbReference type="SUPFAM" id="SSF53474">
    <property type="entry name" value="alpha/beta-Hydrolases"/>
    <property type="match status" value="1"/>
</dbReference>
<accession>A0ABS8G995</accession>
<dbReference type="RefSeq" id="WP_229161072.1">
    <property type="nucleotide sequence ID" value="NZ_JAJEWP010000003.1"/>
</dbReference>
<dbReference type="GO" id="GO:0016787">
    <property type="term" value="F:hydrolase activity"/>
    <property type="evidence" value="ECO:0007669"/>
    <property type="project" value="UniProtKB-KW"/>
</dbReference>
<evidence type="ECO:0000313" key="5">
    <source>
        <dbReference type="Proteomes" id="UP001520878"/>
    </source>
</evidence>
<feature type="signal peptide" evidence="3">
    <location>
        <begin position="1"/>
        <end position="23"/>
    </location>
</feature>
<comment type="similarity">
    <text evidence="1">Belongs to the esterase D family.</text>
</comment>
<proteinExistence type="inferred from homology"/>
<evidence type="ECO:0000256" key="3">
    <source>
        <dbReference type="SAM" id="SignalP"/>
    </source>
</evidence>
<dbReference type="Proteomes" id="UP001520878">
    <property type="component" value="Unassembled WGS sequence"/>
</dbReference>
<dbReference type="InterPro" id="IPR029058">
    <property type="entry name" value="AB_hydrolase_fold"/>
</dbReference>